<dbReference type="InterPro" id="IPR032627">
    <property type="entry name" value="DUF4876"/>
</dbReference>
<dbReference type="AlphaFoldDB" id="A0A4Y1X171"/>
<dbReference type="EMBL" id="AP019736">
    <property type="protein sequence ID" value="BBL07067.1"/>
    <property type="molecule type" value="Genomic_DNA"/>
</dbReference>
<keyword evidence="2" id="KW-0732">Signal</keyword>
<dbReference type="RefSeq" id="WP_141429062.1">
    <property type="nucleotide sequence ID" value="NZ_AP019736.1"/>
</dbReference>
<dbReference type="Gene3D" id="2.60.40.10">
    <property type="entry name" value="Immunoglobulins"/>
    <property type="match status" value="1"/>
</dbReference>
<dbReference type="KEGG" id="ada:A5CPEGH6_17050"/>
<evidence type="ECO:0000313" key="5">
    <source>
        <dbReference type="Proteomes" id="UP000319374"/>
    </source>
</evidence>
<evidence type="ECO:0000256" key="1">
    <source>
        <dbReference type="SAM" id="MobiDB-lite"/>
    </source>
</evidence>
<feature type="domain" description="BACON" evidence="3">
    <location>
        <begin position="62"/>
        <end position="114"/>
    </location>
</feature>
<reference evidence="5" key="1">
    <citation type="submission" date="2019-06" db="EMBL/GenBank/DDBJ databases">
        <title>Alistipes onderdonkii subsp. vulgaris subsp. nov., Alistipes dispar sp. nov. and Alistipes communis sp. nov., isolated from human faeces, and creation of Alistipes onderdonkii subsp. onderdonkii subsp. nov.</title>
        <authorList>
            <person name="Sakamoto M."/>
            <person name="Ikeyama N."/>
            <person name="Ogata Y."/>
            <person name="Suda W."/>
            <person name="Iino T."/>
            <person name="Hattori M."/>
            <person name="Ohkuma M."/>
        </authorList>
    </citation>
    <scope>NUCLEOTIDE SEQUENCE [LARGE SCALE GENOMIC DNA]</scope>
    <source>
        <strain evidence="5">5CPEGH6</strain>
    </source>
</reference>
<name>A0A4Y1X171_9BACT</name>
<proteinExistence type="predicted"/>
<feature type="signal peptide" evidence="2">
    <location>
        <begin position="1"/>
        <end position="21"/>
    </location>
</feature>
<feature type="chain" id="PRO_5021484279" evidence="2">
    <location>
        <begin position="22"/>
        <end position="403"/>
    </location>
</feature>
<dbReference type="PROSITE" id="PS51257">
    <property type="entry name" value="PROKAR_LIPOPROTEIN"/>
    <property type="match status" value="1"/>
</dbReference>
<feature type="region of interest" description="Disordered" evidence="1">
    <location>
        <begin position="379"/>
        <end position="403"/>
    </location>
</feature>
<dbReference type="InterPro" id="IPR013783">
    <property type="entry name" value="Ig-like_fold"/>
</dbReference>
<dbReference type="InterPro" id="IPR024361">
    <property type="entry name" value="BACON"/>
</dbReference>
<protein>
    <submittedName>
        <fullName evidence="4">DUF4876 domain-containing protein</fullName>
    </submittedName>
</protein>
<organism evidence="4 5">
    <name type="scientific">Alistipes dispar</name>
    <dbReference type="NCBI Taxonomy" id="2585119"/>
    <lineage>
        <taxon>Bacteria</taxon>
        <taxon>Pseudomonadati</taxon>
        <taxon>Bacteroidota</taxon>
        <taxon>Bacteroidia</taxon>
        <taxon>Bacteroidales</taxon>
        <taxon>Rikenellaceae</taxon>
        <taxon>Alistipes</taxon>
    </lineage>
</organism>
<evidence type="ECO:0000313" key="4">
    <source>
        <dbReference type="EMBL" id="BBL07067.1"/>
    </source>
</evidence>
<sequence>MKKLIYMLAAAALVSAGAVSCSDEKTDDPVEPVTVSSSMRLNGGNVLVNVPEADFDVSIPDEASSWVGVNEAETEGRTLVLEVAKNETGAERQTTVTVTRKGRSDLLATVTIKQSNVAAKNGEFVIEEIYFTGTALPETGSPDKYQGDQYIKIRNNTDEDLYADGMLLILQSSVLSNMEGEIPAAVDFREEYCAGQAFYAIPGSGRDVPVKAGESLIIVNNAQNHLESNPDSWDATTADFEWYDESSNDNFLDTDNPAVPNLDKWYAQTLTVHSLHNRGAYGIAIAMPPAGTTGEQFLQDHPIGDGYYYSPNGSDYEMPIKGYFVPNEWVLDAVNTGGRNTFGMAPWGTSLDAGYTWCGTEDSDPDRFNKSVIRKTGADGKLVDTNNSSNDFTPNTTPSLLAK</sequence>
<dbReference type="OrthoDB" id="1409865at2"/>
<dbReference type="Proteomes" id="UP000319374">
    <property type="component" value="Chromosome"/>
</dbReference>
<keyword evidence="5" id="KW-1185">Reference proteome</keyword>
<dbReference type="Pfam" id="PF13004">
    <property type="entry name" value="BACON"/>
    <property type="match status" value="1"/>
</dbReference>
<feature type="compositionally biased region" description="Polar residues" evidence="1">
    <location>
        <begin position="384"/>
        <end position="403"/>
    </location>
</feature>
<dbReference type="GeneID" id="98673693"/>
<accession>A0A4Y1X171</accession>
<evidence type="ECO:0000256" key="2">
    <source>
        <dbReference type="SAM" id="SignalP"/>
    </source>
</evidence>
<dbReference type="Pfam" id="PF16215">
    <property type="entry name" value="DUF4876"/>
    <property type="match status" value="1"/>
</dbReference>
<evidence type="ECO:0000259" key="3">
    <source>
        <dbReference type="Pfam" id="PF13004"/>
    </source>
</evidence>
<gene>
    <name evidence="4" type="ORF">A5CPEGH6_17050</name>
</gene>